<dbReference type="Proteomes" id="UP000499080">
    <property type="component" value="Unassembled WGS sequence"/>
</dbReference>
<protein>
    <submittedName>
        <fullName evidence="1">Uncharacterized protein</fullName>
    </submittedName>
</protein>
<organism evidence="1 2">
    <name type="scientific">Araneus ventricosus</name>
    <name type="common">Orbweaver spider</name>
    <name type="synonym">Epeira ventricosa</name>
    <dbReference type="NCBI Taxonomy" id="182803"/>
    <lineage>
        <taxon>Eukaryota</taxon>
        <taxon>Metazoa</taxon>
        <taxon>Ecdysozoa</taxon>
        <taxon>Arthropoda</taxon>
        <taxon>Chelicerata</taxon>
        <taxon>Arachnida</taxon>
        <taxon>Araneae</taxon>
        <taxon>Araneomorphae</taxon>
        <taxon>Entelegynae</taxon>
        <taxon>Araneoidea</taxon>
        <taxon>Araneidae</taxon>
        <taxon>Araneus</taxon>
    </lineage>
</organism>
<dbReference type="EMBL" id="BGPR01034645">
    <property type="protein sequence ID" value="GBO09120.1"/>
    <property type="molecule type" value="Genomic_DNA"/>
</dbReference>
<name>A0A4Y2UC12_ARAVE</name>
<reference evidence="1 2" key="1">
    <citation type="journal article" date="2019" name="Sci. Rep.">
        <title>Orb-weaving spider Araneus ventricosus genome elucidates the spidroin gene catalogue.</title>
        <authorList>
            <person name="Kono N."/>
            <person name="Nakamura H."/>
            <person name="Ohtoshi R."/>
            <person name="Moran D.A.P."/>
            <person name="Shinohara A."/>
            <person name="Yoshida Y."/>
            <person name="Fujiwara M."/>
            <person name="Mori M."/>
            <person name="Tomita M."/>
            <person name="Arakawa K."/>
        </authorList>
    </citation>
    <scope>NUCLEOTIDE SEQUENCE [LARGE SCALE GENOMIC DNA]</scope>
</reference>
<evidence type="ECO:0000313" key="2">
    <source>
        <dbReference type="Proteomes" id="UP000499080"/>
    </source>
</evidence>
<keyword evidence="2" id="KW-1185">Reference proteome</keyword>
<dbReference type="AlphaFoldDB" id="A0A4Y2UC12"/>
<gene>
    <name evidence="1" type="ORF">AVEN_163553_1</name>
</gene>
<comment type="caution">
    <text evidence="1">The sequence shown here is derived from an EMBL/GenBank/DDBJ whole genome shotgun (WGS) entry which is preliminary data.</text>
</comment>
<accession>A0A4Y2UC12</accession>
<evidence type="ECO:0000313" key="1">
    <source>
        <dbReference type="EMBL" id="GBO09120.1"/>
    </source>
</evidence>
<sequence>MNFYYGRPLDPDICIAVESLLEQDILLYFPDVITIFRMTYNVVKISYEYCSASCGNRDNSVNKWFPNCALRGPGESQLPHRDDKILNRVSQKVEQAFISLNIAPGHILPITKFHQMRLEFV</sequence>
<proteinExistence type="predicted"/>